<evidence type="ECO:0000256" key="4">
    <source>
        <dbReference type="ARBA" id="ARBA00022692"/>
    </source>
</evidence>
<dbReference type="PRINTS" id="PR01437">
    <property type="entry name" value="NUOXDRDTASE4"/>
</dbReference>
<dbReference type="GO" id="GO:0016491">
    <property type="term" value="F:oxidoreductase activity"/>
    <property type="evidence" value="ECO:0007669"/>
    <property type="project" value="UniProtKB-KW"/>
</dbReference>
<keyword evidence="5 7" id="KW-1133">Transmembrane helix</keyword>
<accession>A0A424Z0N2</accession>
<evidence type="ECO:0000256" key="5">
    <source>
        <dbReference type="ARBA" id="ARBA00022989"/>
    </source>
</evidence>
<evidence type="ECO:0000256" key="1">
    <source>
        <dbReference type="ARBA" id="ARBA00004651"/>
    </source>
</evidence>
<evidence type="ECO:0000313" key="9">
    <source>
        <dbReference type="EMBL" id="RQD87530.1"/>
    </source>
</evidence>
<evidence type="ECO:0000259" key="8">
    <source>
        <dbReference type="Pfam" id="PF00361"/>
    </source>
</evidence>
<feature type="transmembrane region" description="Helical" evidence="7">
    <location>
        <begin position="6"/>
        <end position="23"/>
    </location>
</feature>
<evidence type="ECO:0000313" key="10">
    <source>
        <dbReference type="Proteomes" id="UP000284763"/>
    </source>
</evidence>
<evidence type="ECO:0000256" key="2">
    <source>
        <dbReference type="ARBA" id="ARBA00009025"/>
    </source>
</evidence>
<dbReference type="EMBL" id="QZAB01000231">
    <property type="protein sequence ID" value="RQD87530.1"/>
    <property type="molecule type" value="Genomic_DNA"/>
</dbReference>
<dbReference type="EC" id="1.6.5.-" evidence="9"/>
<comment type="similarity">
    <text evidence="2">Belongs to the complex I subunit 4 family.</text>
</comment>
<evidence type="ECO:0000256" key="6">
    <source>
        <dbReference type="ARBA" id="ARBA00023136"/>
    </source>
</evidence>
<feature type="domain" description="NADH:quinone oxidoreductase/Mrp antiporter transmembrane" evidence="8">
    <location>
        <begin position="129"/>
        <end position="430"/>
    </location>
</feature>
<gene>
    <name evidence="9" type="ORF">D5R95_03460</name>
</gene>
<feature type="transmembrane region" description="Helical" evidence="7">
    <location>
        <begin position="463"/>
        <end position="481"/>
    </location>
</feature>
<feature type="transmembrane region" description="Helical" evidence="7">
    <location>
        <begin position="311"/>
        <end position="333"/>
    </location>
</feature>
<dbReference type="PANTHER" id="PTHR42703">
    <property type="entry name" value="NADH DEHYDROGENASE"/>
    <property type="match status" value="1"/>
</dbReference>
<dbReference type="InterPro" id="IPR050586">
    <property type="entry name" value="CPA3_Na-H_Antiporter_D"/>
</dbReference>
<keyword evidence="9" id="KW-0560">Oxidoreductase</keyword>
<feature type="transmembrane region" description="Helical" evidence="7">
    <location>
        <begin position="171"/>
        <end position="195"/>
    </location>
</feature>
<dbReference type="GO" id="GO:0042773">
    <property type="term" value="P:ATP synthesis coupled electron transport"/>
    <property type="evidence" value="ECO:0007669"/>
    <property type="project" value="InterPro"/>
</dbReference>
<feature type="transmembrane region" description="Helical" evidence="7">
    <location>
        <begin position="132"/>
        <end position="151"/>
    </location>
</feature>
<comment type="subcellular location">
    <subcellularLocation>
        <location evidence="1">Cell membrane</location>
        <topology evidence="1">Multi-pass membrane protein</topology>
    </subcellularLocation>
</comment>
<feature type="transmembrane region" description="Helical" evidence="7">
    <location>
        <begin position="72"/>
        <end position="97"/>
    </location>
</feature>
<comment type="caution">
    <text evidence="9">The sequence shown here is derived from an EMBL/GenBank/DDBJ whole genome shotgun (WGS) entry which is preliminary data.</text>
</comment>
<dbReference type="Pfam" id="PF00361">
    <property type="entry name" value="Proton_antipo_M"/>
    <property type="match status" value="1"/>
</dbReference>
<feature type="transmembrane region" description="Helical" evidence="7">
    <location>
        <begin position="380"/>
        <end position="396"/>
    </location>
</feature>
<feature type="transmembrane region" description="Helical" evidence="7">
    <location>
        <begin position="215"/>
        <end position="241"/>
    </location>
</feature>
<feature type="transmembrane region" description="Helical" evidence="7">
    <location>
        <begin position="416"/>
        <end position="435"/>
    </location>
</feature>
<sequence length="511" mass="56403">MNILEHTIVFMIAIPFLVASLMILTRPFPEIQKKLNVLVSIVLLILSVYLFSQVWQNGIIAYDIGDWGKYGIVLVADLLSASMVLLSSIITFLALLFSLDYIDDKSQNTTYHSLYNLLIAGLNGTFLTGDLFNLFVFFEILLIASCGLLIANEKVEITPSSHKMEAVYKYLILNIIATLFMLVAIASLYGTLGTLNMADMALRIGYMNENGTLPWHLIPTALLFIVVFGNKAAIFPLHFWLPDAHPTAPSPISAILSGILIKVGAYGFIRFYYLIFEGNLEIFQPIIIFLGLATIIIGSISAVGQDDIKKVLAYHSIGQIGYVFIGIGMGTVYALAAALIYLINHAISKSMLFLVSGCIVHKIGTRDMRKIGGLSSTEPFLGLMFLVGIMSISGLPPTSGFIAKFVLFDAGISGGFYIPILIAVIFSLFTLFSMFKSWQRIFWGEIKDNIFEKENIHQNSKTMLSSLVIMTVIIFVIGLYAEPLIAITLETAEQILDPQLYIDAIIPGEVR</sequence>
<dbReference type="GO" id="GO:0005886">
    <property type="term" value="C:plasma membrane"/>
    <property type="evidence" value="ECO:0007669"/>
    <property type="project" value="UniProtKB-SubCell"/>
</dbReference>
<keyword evidence="6 7" id="KW-0472">Membrane</keyword>
<reference evidence="9 10" key="1">
    <citation type="submission" date="2018-08" db="EMBL/GenBank/DDBJ databases">
        <title>The metabolism and importance of syntrophic acetate oxidation coupled to methane or sulfide production in haloalkaline environments.</title>
        <authorList>
            <person name="Timmers P.H.A."/>
            <person name="Vavourakis C.D."/>
            <person name="Sorokin D.Y."/>
            <person name="Sinninghe Damste J.S."/>
            <person name="Muyzer G."/>
            <person name="Stams A.J.M."/>
            <person name="Plugge C.M."/>
        </authorList>
    </citation>
    <scope>NUCLEOTIDE SEQUENCE [LARGE SCALE GENOMIC DNA]</scope>
    <source>
        <strain evidence="9">MSAO_Arc3</strain>
    </source>
</reference>
<feature type="transmembrane region" description="Helical" evidence="7">
    <location>
        <begin position="253"/>
        <end position="276"/>
    </location>
</feature>
<keyword evidence="4 7" id="KW-0812">Transmembrane</keyword>
<feature type="transmembrane region" description="Helical" evidence="7">
    <location>
        <begin position="35"/>
        <end position="52"/>
    </location>
</feature>
<dbReference type="InterPro" id="IPR010227">
    <property type="entry name" value="NADH_Q_OxRdtase_chainM/4"/>
</dbReference>
<dbReference type="InterPro" id="IPR001750">
    <property type="entry name" value="ND/Mrp_TM"/>
</dbReference>
<dbReference type="PANTHER" id="PTHR42703:SF1">
    <property type="entry name" value="NA(+)_H(+) ANTIPORTER SUBUNIT D1"/>
    <property type="match status" value="1"/>
</dbReference>
<feature type="transmembrane region" description="Helical" evidence="7">
    <location>
        <begin position="339"/>
        <end position="360"/>
    </location>
</feature>
<protein>
    <submittedName>
        <fullName evidence="9">NADH-quinone oxidoreductase subunit M</fullName>
        <ecNumber evidence="9">1.6.5.-</ecNumber>
    </submittedName>
</protein>
<feature type="transmembrane region" description="Helical" evidence="7">
    <location>
        <begin position="282"/>
        <end position="304"/>
    </location>
</feature>
<dbReference type="RefSeq" id="WP_259135006.1">
    <property type="nucleotide sequence ID" value="NZ_JANUCS010000009.1"/>
</dbReference>
<evidence type="ECO:0000256" key="3">
    <source>
        <dbReference type="ARBA" id="ARBA00022475"/>
    </source>
</evidence>
<organism evidence="9 10">
    <name type="scientific">Methanosalsum natronophilum</name>
    <dbReference type="NCBI Taxonomy" id="768733"/>
    <lineage>
        <taxon>Archaea</taxon>
        <taxon>Methanobacteriati</taxon>
        <taxon>Methanobacteriota</taxon>
        <taxon>Stenosarchaea group</taxon>
        <taxon>Methanomicrobia</taxon>
        <taxon>Methanosarcinales</taxon>
        <taxon>Methanosarcinaceae</taxon>
        <taxon>Methanosalsum</taxon>
    </lineage>
</organism>
<dbReference type="NCBIfam" id="TIGR01972">
    <property type="entry name" value="NDH_I_M"/>
    <property type="match status" value="1"/>
</dbReference>
<dbReference type="InterPro" id="IPR003918">
    <property type="entry name" value="NADH_UbQ_OxRdtase"/>
</dbReference>
<name>A0A424Z0N2_9EURY</name>
<dbReference type="Proteomes" id="UP000284763">
    <property type="component" value="Unassembled WGS sequence"/>
</dbReference>
<proteinExistence type="inferred from homology"/>
<evidence type="ECO:0000256" key="7">
    <source>
        <dbReference type="SAM" id="Phobius"/>
    </source>
</evidence>
<keyword evidence="3" id="KW-1003">Cell membrane</keyword>
<dbReference type="AlphaFoldDB" id="A0A424Z0N2"/>
<dbReference type="GO" id="GO:0008137">
    <property type="term" value="F:NADH dehydrogenase (ubiquinone) activity"/>
    <property type="evidence" value="ECO:0007669"/>
    <property type="project" value="InterPro"/>
</dbReference>